<evidence type="ECO:0000313" key="2">
    <source>
        <dbReference type="EMBL" id="MCJ8146441.1"/>
    </source>
</evidence>
<dbReference type="Proteomes" id="UP001139701">
    <property type="component" value="Unassembled WGS sequence"/>
</dbReference>
<accession>A0A9X1X1V8</accession>
<dbReference type="AlphaFoldDB" id="A0A9X1X1V8"/>
<gene>
    <name evidence="2" type="ORF">MKI79_05940</name>
</gene>
<organism evidence="2 3">
    <name type="scientific">Acinetobacter sedimenti</name>
    <dbReference type="NCBI Taxonomy" id="2919922"/>
    <lineage>
        <taxon>Bacteria</taxon>
        <taxon>Pseudomonadati</taxon>
        <taxon>Pseudomonadota</taxon>
        <taxon>Gammaproteobacteria</taxon>
        <taxon>Moraxellales</taxon>
        <taxon>Moraxellaceae</taxon>
        <taxon>Acinetobacter</taxon>
    </lineage>
</organism>
<comment type="caution">
    <text evidence="2">The sequence shown here is derived from an EMBL/GenBank/DDBJ whole genome shotgun (WGS) entry which is preliminary data.</text>
</comment>
<protein>
    <submittedName>
        <fullName evidence="2">DUF2058 domain-containing protein</fullName>
    </submittedName>
</protein>
<keyword evidence="3" id="KW-1185">Reference proteome</keyword>
<feature type="coiled-coil region" evidence="1">
    <location>
        <begin position="32"/>
        <end position="66"/>
    </location>
</feature>
<sequence length="182" mass="20674">MVKNALQAQLLKAGLVDAKQAKKTNKQNQHAKKTGQNDQQQLQAELAKAKSDKQAKDHALNQEKQQQLEQKSLMANIIQMIKQYQIKEIDGEIGYQFIDETKIKKIYVNQQVYNAIVSGSLVVAKITTPQPTQYALIPQALAERIEAKMTGYIIGLQQQQQDQTTDEEDPYADYVIPDDLMW</sequence>
<reference evidence="2" key="1">
    <citation type="submission" date="2022-02" db="EMBL/GenBank/DDBJ databases">
        <title>Acinetobacter A3.8 sp. nov., isolated from Sediment (Zhairuo Island).</title>
        <authorList>
            <person name="Zheng K."/>
        </authorList>
    </citation>
    <scope>NUCLEOTIDE SEQUENCE</scope>
    <source>
        <strain evidence="2">A3.8</strain>
    </source>
</reference>
<name>A0A9X1X1V8_9GAMM</name>
<dbReference type="Pfam" id="PF09831">
    <property type="entry name" value="DUF2058"/>
    <property type="match status" value="1"/>
</dbReference>
<keyword evidence="1" id="KW-0175">Coiled coil</keyword>
<dbReference type="RefSeq" id="WP_241571131.1">
    <property type="nucleotide sequence ID" value="NZ_JAKUML010000007.1"/>
</dbReference>
<proteinExistence type="predicted"/>
<evidence type="ECO:0000256" key="1">
    <source>
        <dbReference type="SAM" id="Coils"/>
    </source>
</evidence>
<dbReference type="EMBL" id="JAKUML010000007">
    <property type="protein sequence ID" value="MCJ8146441.1"/>
    <property type="molecule type" value="Genomic_DNA"/>
</dbReference>
<dbReference type="InterPro" id="IPR018636">
    <property type="entry name" value="DUF2058"/>
</dbReference>
<evidence type="ECO:0000313" key="3">
    <source>
        <dbReference type="Proteomes" id="UP001139701"/>
    </source>
</evidence>